<dbReference type="Proteomes" id="UP001151760">
    <property type="component" value="Unassembled WGS sequence"/>
</dbReference>
<evidence type="ECO:0000313" key="3">
    <source>
        <dbReference type="EMBL" id="GJU08061.1"/>
    </source>
</evidence>
<keyword evidence="2" id="KW-0472">Membrane</keyword>
<keyword evidence="4" id="KW-1185">Reference proteome</keyword>
<accession>A0ABQ5J7D9</accession>
<reference evidence="3" key="1">
    <citation type="journal article" date="2022" name="Int. J. Mol. Sci.">
        <title>Draft Genome of Tanacetum Coccineum: Genomic Comparison of Closely Related Tanacetum-Family Plants.</title>
        <authorList>
            <person name="Yamashiro T."/>
            <person name="Shiraishi A."/>
            <person name="Nakayama K."/>
            <person name="Satake H."/>
        </authorList>
    </citation>
    <scope>NUCLEOTIDE SEQUENCE</scope>
</reference>
<sequence>MVFSLEFLDLVQKILDDEPGHNHGGYPEMNILGYSDGGVVDLIGDEDPTDEDIGVSVSLGDEIFLEGKKFQESNIDDSDNTRDGGKTAGKITVVILVRDRCPRGKGCDLQVLVEHFNPVDDNTGVLEYLLESGVIAINFSLGISLGSVFLLGLSAFSMVAAYASKAAVIPSVISCRMAASVIVGAADVDSDGGVVDLIGDEDPTDGDIGVSVSLGDEIFSEGKESRESNIDDSDNTGDGGKTAGRAIITWGGGIASLISESEGMIVE</sequence>
<keyword evidence="2" id="KW-0812">Transmembrane</keyword>
<organism evidence="3 4">
    <name type="scientific">Tanacetum coccineum</name>
    <dbReference type="NCBI Taxonomy" id="301880"/>
    <lineage>
        <taxon>Eukaryota</taxon>
        <taxon>Viridiplantae</taxon>
        <taxon>Streptophyta</taxon>
        <taxon>Embryophyta</taxon>
        <taxon>Tracheophyta</taxon>
        <taxon>Spermatophyta</taxon>
        <taxon>Magnoliopsida</taxon>
        <taxon>eudicotyledons</taxon>
        <taxon>Gunneridae</taxon>
        <taxon>Pentapetalae</taxon>
        <taxon>asterids</taxon>
        <taxon>campanulids</taxon>
        <taxon>Asterales</taxon>
        <taxon>Asteraceae</taxon>
        <taxon>Asteroideae</taxon>
        <taxon>Anthemideae</taxon>
        <taxon>Anthemidinae</taxon>
        <taxon>Tanacetum</taxon>
    </lineage>
</organism>
<evidence type="ECO:0000256" key="1">
    <source>
        <dbReference type="SAM" id="MobiDB-lite"/>
    </source>
</evidence>
<feature type="region of interest" description="Disordered" evidence="1">
    <location>
        <begin position="221"/>
        <end position="242"/>
    </location>
</feature>
<keyword evidence="2" id="KW-1133">Transmembrane helix</keyword>
<proteinExistence type="predicted"/>
<evidence type="ECO:0000256" key="2">
    <source>
        <dbReference type="SAM" id="Phobius"/>
    </source>
</evidence>
<reference evidence="3" key="2">
    <citation type="submission" date="2022-01" db="EMBL/GenBank/DDBJ databases">
        <authorList>
            <person name="Yamashiro T."/>
            <person name="Shiraishi A."/>
            <person name="Satake H."/>
            <person name="Nakayama K."/>
        </authorList>
    </citation>
    <scope>NUCLEOTIDE SEQUENCE</scope>
</reference>
<comment type="caution">
    <text evidence="3">The sequence shown here is derived from an EMBL/GenBank/DDBJ whole genome shotgun (WGS) entry which is preliminary data.</text>
</comment>
<evidence type="ECO:0000313" key="4">
    <source>
        <dbReference type="Proteomes" id="UP001151760"/>
    </source>
</evidence>
<gene>
    <name evidence="3" type="ORF">Tco_1124491</name>
</gene>
<protein>
    <submittedName>
        <fullName evidence="3">Uncharacterized protein</fullName>
    </submittedName>
</protein>
<dbReference type="EMBL" id="BQNB010021597">
    <property type="protein sequence ID" value="GJU08061.1"/>
    <property type="molecule type" value="Genomic_DNA"/>
</dbReference>
<feature type="transmembrane region" description="Helical" evidence="2">
    <location>
        <begin position="135"/>
        <end position="156"/>
    </location>
</feature>
<name>A0ABQ5J7D9_9ASTR</name>